<proteinExistence type="predicted"/>
<sequence>MSPLLSTFEVNVEGVIVQVVVTLLAVLDTVCTPTVRNVITVLVAAAPDGSNTFPVTVTLGGGAACAAAADRTSHPTRPAVNHKRKLDLHITKARDNNKISRRHIRSSNADDLNLTCADRVDIQRVRRGNVYGSDLYCQDFR</sequence>
<evidence type="ECO:0000313" key="1">
    <source>
        <dbReference type="EMBL" id="CAB4196196.1"/>
    </source>
</evidence>
<gene>
    <name evidence="1" type="ORF">UFOVP1287_58</name>
    <name evidence="2" type="ORF">UFOVP1408_55</name>
</gene>
<accession>A0A6J5S8P9</accession>
<name>A0A6J5S8P9_9CAUD</name>
<dbReference type="EMBL" id="LR797355">
    <property type="protein sequence ID" value="CAB4205277.1"/>
    <property type="molecule type" value="Genomic_DNA"/>
</dbReference>
<reference evidence="2" key="1">
    <citation type="submission" date="2020-05" db="EMBL/GenBank/DDBJ databases">
        <authorList>
            <person name="Chiriac C."/>
            <person name="Salcher M."/>
            <person name="Ghai R."/>
            <person name="Kavagutti S V."/>
        </authorList>
    </citation>
    <scope>NUCLEOTIDE SEQUENCE</scope>
</reference>
<protein>
    <submittedName>
        <fullName evidence="2">Uncharacterized protein</fullName>
    </submittedName>
</protein>
<dbReference type="EMBL" id="LR797239">
    <property type="protein sequence ID" value="CAB4196196.1"/>
    <property type="molecule type" value="Genomic_DNA"/>
</dbReference>
<evidence type="ECO:0000313" key="2">
    <source>
        <dbReference type="EMBL" id="CAB4205277.1"/>
    </source>
</evidence>
<organism evidence="2">
    <name type="scientific">uncultured Caudovirales phage</name>
    <dbReference type="NCBI Taxonomy" id="2100421"/>
    <lineage>
        <taxon>Viruses</taxon>
        <taxon>Duplodnaviria</taxon>
        <taxon>Heunggongvirae</taxon>
        <taxon>Uroviricota</taxon>
        <taxon>Caudoviricetes</taxon>
        <taxon>Peduoviridae</taxon>
        <taxon>Maltschvirus</taxon>
        <taxon>Maltschvirus maltsch</taxon>
    </lineage>
</organism>